<dbReference type="Proteomes" id="UP000279833">
    <property type="component" value="Unassembled WGS sequence"/>
</dbReference>
<reference evidence="4" key="1">
    <citation type="submission" date="2016-06" db="UniProtKB">
        <authorList>
            <consortium name="WormBaseParasite"/>
        </authorList>
    </citation>
    <scope>IDENTIFICATION</scope>
</reference>
<reference evidence="2 3" key="2">
    <citation type="submission" date="2018-11" db="EMBL/GenBank/DDBJ databases">
        <authorList>
            <consortium name="Pathogen Informatics"/>
        </authorList>
    </citation>
    <scope>NUCLEOTIDE SEQUENCE [LARGE SCALE GENOMIC DNA]</scope>
    <source>
        <strain evidence="2">Dakar</strain>
        <strain evidence="3">Dakar, Senegal</strain>
    </source>
</reference>
<dbReference type="WBParaSite" id="SCUD_0000091101-mRNA-1">
    <property type="protein sequence ID" value="SCUD_0000091101-mRNA-1"/>
    <property type="gene ID" value="SCUD_0000091101"/>
</dbReference>
<dbReference type="EMBL" id="UZAK01000677">
    <property type="protein sequence ID" value="VDO64491.1"/>
    <property type="molecule type" value="Genomic_DNA"/>
</dbReference>
<dbReference type="AlphaFoldDB" id="A0A183JDZ9"/>
<dbReference type="STRING" id="6186.A0A183JDZ9"/>
<evidence type="ECO:0000313" key="2">
    <source>
        <dbReference type="EMBL" id="VDO64491.1"/>
    </source>
</evidence>
<proteinExistence type="predicted"/>
<accession>A0A183JDZ9</accession>
<protein>
    <submittedName>
        <fullName evidence="4">Protein grainyhead</fullName>
    </submittedName>
</protein>
<gene>
    <name evidence="2" type="ORF">SCUD_LOCUS910</name>
</gene>
<feature type="region of interest" description="Disordered" evidence="1">
    <location>
        <begin position="222"/>
        <end position="241"/>
    </location>
</feature>
<evidence type="ECO:0000313" key="3">
    <source>
        <dbReference type="Proteomes" id="UP000279833"/>
    </source>
</evidence>
<evidence type="ECO:0000313" key="4">
    <source>
        <dbReference type="WBParaSite" id="SCUD_0000091101-mRNA-1"/>
    </source>
</evidence>
<evidence type="ECO:0000256" key="1">
    <source>
        <dbReference type="SAM" id="MobiDB-lite"/>
    </source>
</evidence>
<sequence>MVIHTTIMCRFSGLEFCKSIFCQLTNWNNNISVSLSTIQISAQIFTFSLTIKTMQSASGPGTTIVHLSPKNHTILQQGGQHVLLSKIASDSTSNRPPTSGVETSLLQTAHSNNSQTIYPAHYIEAIAEQTVYTANGEGGQYQEYTPIIYAPVSGGPTYYQTANGQVLATAFGAANSATGHVGALHTAAAAHANLTATAGVGHAQLVTHQGATYLLQSGQLDDDGSSISHTAKASPVTVSRY</sequence>
<organism evidence="4">
    <name type="scientific">Schistosoma curassoni</name>
    <dbReference type="NCBI Taxonomy" id="6186"/>
    <lineage>
        <taxon>Eukaryota</taxon>
        <taxon>Metazoa</taxon>
        <taxon>Spiralia</taxon>
        <taxon>Lophotrochozoa</taxon>
        <taxon>Platyhelminthes</taxon>
        <taxon>Trematoda</taxon>
        <taxon>Digenea</taxon>
        <taxon>Strigeidida</taxon>
        <taxon>Schistosomatoidea</taxon>
        <taxon>Schistosomatidae</taxon>
        <taxon>Schistosoma</taxon>
    </lineage>
</organism>
<keyword evidence="3" id="KW-1185">Reference proteome</keyword>
<name>A0A183JDZ9_9TREM</name>